<organism evidence="8 9">
    <name type="scientific">Sphingomonas lenta</name>
    <dbReference type="NCBI Taxonomy" id="1141887"/>
    <lineage>
        <taxon>Bacteria</taxon>
        <taxon>Pseudomonadati</taxon>
        <taxon>Pseudomonadota</taxon>
        <taxon>Alphaproteobacteria</taxon>
        <taxon>Sphingomonadales</taxon>
        <taxon>Sphingomonadaceae</taxon>
        <taxon>Sphingomonas</taxon>
    </lineage>
</organism>
<dbReference type="Gene3D" id="1.20.120.1220">
    <property type="match status" value="1"/>
</dbReference>
<evidence type="ECO:0000256" key="5">
    <source>
        <dbReference type="ARBA" id="ARBA00023136"/>
    </source>
</evidence>
<evidence type="ECO:0000256" key="1">
    <source>
        <dbReference type="ARBA" id="ARBA00004651"/>
    </source>
</evidence>
<evidence type="ECO:0000256" key="2">
    <source>
        <dbReference type="ARBA" id="ARBA00022475"/>
    </source>
</evidence>
<feature type="transmembrane region" description="Helical" evidence="6">
    <location>
        <begin position="57"/>
        <end position="75"/>
    </location>
</feature>
<keyword evidence="5 6" id="KW-0472">Membrane</keyword>
<dbReference type="InterPro" id="IPR000045">
    <property type="entry name" value="Prepilin_IV_endopep_pep"/>
</dbReference>
<evidence type="ECO:0000256" key="4">
    <source>
        <dbReference type="ARBA" id="ARBA00022989"/>
    </source>
</evidence>
<dbReference type="EMBL" id="NSLI01000001">
    <property type="protein sequence ID" value="PAX09781.1"/>
    <property type="molecule type" value="Genomic_DNA"/>
</dbReference>
<dbReference type="PANTHER" id="PTHR36506:SF1">
    <property type="entry name" value="PREFLAGELLIN PEPTIDASE"/>
    <property type="match status" value="1"/>
</dbReference>
<proteinExistence type="predicted"/>
<dbReference type="AlphaFoldDB" id="A0A2A2SL73"/>
<evidence type="ECO:0000313" key="8">
    <source>
        <dbReference type="EMBL" id="PAX09781.1"/>
    </source>
</evidence>
<evidence type="ECO:0000313" key="9">
    <source>
        <dbReference type="Proteomes" id="UP000218151"/>
    </source>
</evidence>
<evidence type="ECO:0000256" key="3">
    <source>
        <dbReference type="ARBA" id="ARBA00022692"/>
    </source>
</evidence>
<feature type="domain" description="Prepilin type IV endopeptidase peptidase" evidence="7">
    <location>
        <begin position="9"/>
        <end position="112"/>
    </location>
</feature>
<feature type="transmembrane region" description="Helical" evidence="6">
    <location>
        <begin position="29"/>
        <end position="50"/>
    </location>
</feature>
<keyword evidence="3 6" id="KW-0812">Transmembrane</keyword>
<comment type="subcellular location">
    <subcellularLocation>
        <location evidence="1">Cell membrane</location>
        <topology evidence="1">Multi-pass membrane protein</topology>
    </subcellularLocation>
</comment>
<keyword evidence="9" id="KW-1185">Reference proteome</keyword>
<dbReference type="GO" id="GO:0005886">
    <property type="term" value="C:plasma membrane"/>
    <property type="evidence" value="ECO:0007669"/>
    <property type="project" value="UniProtKB-SubCell"/>
</dbReference>
<evidence type="ECO:0000256" key="6">
    <source>
        <dbReference type="SAM" id="Phobius"/>
    </source>
</evidence>
<feature type="transmembrane region" description="Helical" evidence="6">
    <location>
        <begin position="95"/>
        <end position="116"/>
    </location>
</feature>
<dbReference type="GO" id="GO:0004190">
    <property type="term" value="F:aspartic-type endopeptidase activity"/>
    <property type="evidence" value="ECO:0007669"/>
    <property type="project" value="InterPro"/>
</dbReference>
<reference evidence="9" key="1">
    <citation type="submission" date="2017-09" db="EMBL/GenBank/DDBJ databases">
        <authorList>
            <person name="Feng G."/>
            <person name="Zhu H."/>
        </authorList>
    </citation>
    <scope>NUCLEOTIDE SEQUENCE [LARGE SCALE GENOMIC DNA]</scope>
    <source>
        <strain evidence="9">1PNM-20</strain>
    </source>
</reference>
<name>A0A2A2SL73_9SPHN</name>
<keyword evidence="4 6" id="KW-1133">Transmembrane helix</keyword>
<dbReference type="Proteomes" id="UP000218151">
    <property type="component" value="Unassembled WGS sequence"/>
</dbReference>
<keyword evidence="2" id="KW-1003">Cell membrane</keyword>
<dbReference type="PANTHER" id="PTHR36506">
    <property type="entry name" value="PREFLAGELLIN PEPTIDASE"/>
    <property type="match status" value="1"/>
</dbReference>
<sequence>MAATLVAGLMLLLLSAGLQDVRTREIANWKNGLIAALAPFWWWAVGLELWPGVAVQLGVAVAVFGLFAAAFRLGMMGGGDVKMIAALALWFPFPALAQLLVVMSIAGGVITVLLMIERRWRKGEIEVPYGVAIAIAGLLSLREPILNHLQHT</sequence>
<accession>A0A2A2SL73</accession>
<dbReference type="Pfam" id="PF01478">
    <property type="entry name" value="Peptidase_A24"/>
    <property type="match status" value="1"/>
</dbReference>
<protein>
    <submittedName>
        <fullName evidence="8">Peptidase</fullName>
    </submittedName>
</protein>
<dbReference type="OrthoDB" id="5329005at2"/>
<gene>
    <name evidence="8" type="ORF">CKY28_01550</name>
</gene>
<dbReference type="InterPro" id="IPR052218">
    <property type="entry name" value="Preflagellin_Peptidase"/>
</dbReference>
<evidence type="ECO:0000259" key="7">
    <source>
        <dbReference type="Pfam" id="PF01478"/>
    </source>
</evidence>
<comment type="caution">
    <text evidence="8">The sequence shown here is derived from an EMBL/GenBank/DDBJ whole genome shotgun (WGS) entry which is preliminary data.</text>
</comment>